<evidence type="ECO:0000313" key="4">
    <source>
        <dbReference type="Proteomes" id="UP000283387"/>
    </source>
</evidence>
<organism evidence="3 4">
    <name type="scientific">Mangrovibacterium diazotrophicum</name>
    <dbReference type="NCBI Taxonomy" id="1261403"/>
    <lineage>
        <taxon>Bacteria</taxon>
        <taxon>Pseudomonadati</taxon>
        <taxon>Bacteroidota</taxon>
        <taxon>Bacteroidia</taxon>
        <taxon>Marinilabiliales</taxon>
        <taxon>Prolixibacteraceae</taxon>
        <taxon>Mangrovibacterium</taxon>
    </lineage>
</organism>
<evidence type="ECO:0000256" key="1">
    <source>
        <dbReference type="SAM" id="SignalP"/>
    </source>
</evidence>
<keyword evidence="1" id="KW-0732">Signal</keyword>
<dbReference type="PROSITE" id="PS51257">
    <property type="entry name" value="PROKAR_LIPOPROTEIN"/>
    <property type="match status" value="1"/>
</dbReference>
<dbReference type="PANTHER" id="PTHR43301">
    <property type="entry name" value="ARABINAN ENDO-1,5-ALPHA-L-ARABINOSIDASE"/>
    <property type="match status" value="1"/>
</dbReference>
<gene>
    <name evidence="3" type="ORF">BC643_4383</name>
</gene>
<dbReference type="AlphaFoldDB" id="A0A419VV88"/>
<evidence type="ECO:0000259" key="2">
    <source>
        <dbReference type="Pfam" id="PF22847"/>
    </source>
</evidence>
<dbReference type="InterPro" id="IPR055133">
    <property type="entry name" value="BT_3657-like_N"/>
</dbReference>
<dbReference type="OrthoDB" id="9758923at2"/>
<sequence>MKKLHFFLLLLVIAFTACTEAPKQVYLFSYFKDNGQDGLHLAYSLDGYHFDALNNDSSILTPMVADDKLMRDPCIIPGPDGKFHMVWTVSWNDRGIGYASSADLINWSEQQFVPVMQDEPTALNCWAPELIYDADSAQYMIYWATTIPDRFEAGSEQGDSKYNHRMYYTTTKDFITFSPTKLLYDEDFNVIDAVIKKINGEYLMFLKDETRYPPKKHIRIAKSNSLYGGYKLATGPISPDWVEGPTVAEVDGAWVVYYDEYTRHHMGAIRSTDLENWEVINDSISFPEGTRHGTVFKADETVLSNLLEYFK</sequence>
<feature type="domain" description="Arabinosidase BT-3657-like N-terminal" evidence="2">
    <location>
        <begin position="14"/>
        <end position="115"/>
    </location>
</feature>
<protein>
    <recommendedName>
        <fullName evidence="2">Arabinosidase BT-3657-like N-terminal domain-containing protein</fullName>
    </recommendedName>
</protein>
<dbReference type="Proteomes" id="UP000283387">
    <property type="component" value="Unassembled WGS sequence"/>
</dbReference>
<feature type="chain" id="PRO_5019162767" description="Arabinosidase BT-3657-like N-terminal domain-containing protein" evidence="1">
    <location>
        <begin position="20"/>
        <end position="311"/>
    </location>
</feature>
<dbReference type="PANTHER" id="PTHR43301:SF3">
    <property type="entry name" value="ARABINAN ENDO-1,5-ALPHA-L-ARABINOSIDASE A-RELATED"/>
    <property type="match status" value="1"/>
</dbReference>
<comment type="caution">
    <text evidence="3">The sequence shown here is derived from an EMBL/GenBank/DDBJ whole genome shotgun (WGS) entry which is preliminary data.</text>
</comment>
<dbReference type="Pfam" id="PF22847">
    <property type="entry name" value="BT_3657-like_N"/>
    <property type="match status" value="1"/>
</dbReference>
<accession>A0A419VV88</accession>
<keyword evidence="4" id="KW-1185">Reference proteome</keyword>
<proteinExistence type="predicted"/>
<dbReference type="InterPro" id="IPR050727">
    <property type="entry name" value="GH43_arabinanases"/>
</dbReference>
<dbReference type="EMBL" id="RAPN01000005">
    <property type="protein sequence ID" value="RKD86067.1"/>
    <property type="molecule type" value="Genomic_DNA"/>
</dbReference>
<dbReference type="Gene3D" id="2.115.10.20">
    <property type="entry name" value="Glycosyl hydrolase domain, family 43"/>
    <property type="match status" value="1"/>
</dbReference>
<dbReference type="SUPFAM" id="SSF75005">
    <property type="entry name" value="Arabinanase/levansucrase/invertase"/>
    <property type="match status" value="1"/>
</dbReference>
<feature type="signal peptide" evidence="1">
    <location>
        <begin position="1"/>
        <end position="19"/>
    </location>
</feature>
<reference evidence="3 4" key="1">
    <citation type="submission" date="2018-09" db="EMBL/GenBank/DDBJ databases">
        <title>Genomic Encyclopedia of Archaeal and Bacterial Type Strains, Phase II (KMG-II): from individual species to whole genera.</title>
        <authorList>
            <person name="Goeker M."/>
        </authorList>
    </citation>
    <scope>NUCLEOTIDE SEQUENCE [LARGE SCALE GENOMIC DNA]</scope>
    <source>
        <strain evidence="3 4">DSM 27148</strain>
    </source>
</reference>
<dbReference type="CDD" id="cd08983">
    <property type="entry name" value="GH43_Bt3655-like"/>
    <property type="match status" value="1"/>
</dbReference>
<dbReference type="RefSeq" id="WP_120275608.1">
    <property type="nucleotide sequence ID" value="NZ_RAPN01000005.1"/>
</dbReference>
<dbReference type="InterPro" id="IPR023296">
    <property type="entry name" value="Glyco_hydro_beta-prop_sf"/>
</dbReference>
<evidence type="ECO:0000313" key="3">
    <source>
        <dbReference type="EMBL" id="RKD86067.1"/>
    </source>
</evidence>
<name>A0A419VV88_9BACT</name>